<evidence type="ECO:0000256" key="6">
    <source>
        <dbReference type="SAM" id="Phobius"/>
    </source>
</evidence>
<feature type="transmembrane region" description="Helical" evidence="6">
    <location>
        <begin position="196"/>
        <end position="215"/>
    </location>
</feature>
<sequence>MLAPADLGLARRRLSTSSLVFFTVSASAPMTVLAGGVVATFAVTGSVGVPLAFPIVAAALALFAVGYAAMSRHVVNAGVFYAYVSQGLGGALGVGASFVALLAYNAIQIGLYGLFGAALGGFVEANGGPALAWWVWALAALALVAILGLLRVDLNAKVLAVLLIAEVAAVVLFDFGALTNPAGGTVTFDGLDPGNLFGPAIGGVLAFTVAAFAGFESAGDYAEEAKDPRRTVARALYVAIAITGVLYALSAWALTVGAGPDNVVAQAQDPAAGLPFSLMAAHFGDTVANIANLLLLTSVFAALLSFHNTVARYLFAAGREKVLPAALARTGRRTSAPFVGSLLQTILAVIVVAVFAALERDPVLELFTWLSYVSAVGLLVLMVATSVAVLAYLNRHSGAETLWQRTIAPVLATLALGAITVMTIVNSDAMLGAEADSPLRYILPGLVGVAVVLGAAWGLVLRSAQPAVYDRIGKGGPAE</sequence>
<accession>A0A8J3KII0</accession>
<dbReference type="PIRSF" id="PIRSF006060">
    <property type="entry name" value="AA_transporter"/>
    <property type="match status" value="1"/>
</dbReference>
<comment type="caution">
    <text evidence="7">The sequence shown here is derived from an EMBL/GenBank/DDBJ whole genome shotgun (WGS) entry which is preliminary data.</text>
</comment>
<proteinExistence type="predicted"/>
<evidence type="ECO:0000256" key="5">
    <source>
        <dbReference type="ARBA" id="ARBA00023136"/>
    </source>
</evidence>
<comment type="subcellular location">
    <subcellularLocation>
        <location evidence="1">Cell membrane</location>
        <topology evidence="1">Multi-pass membrane protein</topology>
    </subcellularLocation>
</comment>
<feature type="transmembrane region" description="Helical" evidence="6">
    <location>
        <begin position="80"/>
        <end position="104"/>
    </location>
</feature>
<feature type="transmembrane region" description="Helical" evidence="6">
    <location>
        <begin position="49"/>
        <end position="68"/>
    </location>
</feature>
<evidence type="ECO:0000256" key="2">
    <source>
        <dbReference type="ARBA" id="ARBA00022475"/>
    </source>
</evidence>
<dbReference type="InterPro" id="IPR050367">
    <property type="entry name" value="APC_superfamily"/>
</dbReference>
<keyword evidence="2" id="KW-1003">Cell membrane</keyword>
<reference evidence="7 8" key="1">
    <citation type="submission" date="2021-01" db="EMBL/GenBank/DDBJ databases">
        <title>Whole genome shotgun sequence of Catellatospora citrea NBRC 14495.</title>
        <authorList>
            <person name="Komaki H."/>
            <person name="Tamura T."/>
        </authorList>
    </citation>
    <scope>NUCLEOTIDE SEQUENCE [LARGE SCALE GENOMIC DNA]</scope>
    <source>
        <strain evidence="7 8">NBRC 14495</strain>
    </source>
</reference>
<keyword evidence="3 6" id="KW-0812">Transmembrane</keyword>
<dbReference type="Proteomes" id="UP000659904">
    <property type="component" value="Unassembled WGS sequence"/>
</dbReference>
<organism evidence="7 8">
    <name type="scientific">Catellatospora citrea</name>
    <dbReference type="NCBI Taxonomy" id="53366"/>
    <lineage>
        <taxon>Bacteria</taxon>
        <taxon>Bacillati</taxon>
        <taxon>Actinomycetota</taxon>
        <taxon>Actinomycetes</taxon>
        <taxon>Micromonosporales</taxon>
        <taxon>Micromonosporaceae</taxon>
        <taxon>Catellatospora</taxon>
    </lineage>
</organism>
<feature type="transmembrane region" description="Helical" evidence="6">
    <location>
        <begin position="235"/>
        <end position="254"/>
    </location>
</feature>
<dbReference type="GO" id="GO:0022857">
    <property type="term" value="F:transmembrane transporter activity"/>
    <property type="evidence" value="ECO:0007669"/>
    <property type="project" value="InterPro"/>
</dbReference>
<feature type="transmembrane region" description="Helical" evidence="6">
    <location>
        <begin position="19"/>
        <end position="43"/>
    </location>
</feature>
<evidence type="ECO:0000256" key="1">
    <source>
        <dbReference type="ARBA" id="ARBA00004651"/>
    </source>
</evidence>
<protein>
    <submittedName>
        <fullName evidence="7">Amino acid permease</fullName>
    </submittedName>
</protein>
<keyword evidence="8" id="KW-1185">Reference proteome</keyword>
<dbReference type="Pfam" id="PF13520">
    <property type="entry name" value="AA_permease_2"/>
    <property type="match status" value="1"/>
</dbReference>
<dbReference type="EMBL" id="BONH01000005">
    <property type="protein sequence ID" value="GIF96529.1"/>
    <property type="molecule type" value="Genomic_DNA"/>
</dbReference>
<dbReference type="Gene3D" id="1.20.1740.10">
    <property type="entry name" value="Amino acid/polyamine transporter I"/>
    <property type="match status" value="1"/>
</dbReference>
<keyword evidence="5 6" id="KW-0472">Membrane</keyword>
<evidence type="ECO:0000256" key="4">
    <source>
        <dbReference type="ARBA" id="ARBA00022989"/>
    </source>
</evidence>
<evidence type="ECO:0000313" key="7">
    <source>
        <dbReference type="EMBL" id="GIF96529.1"/>
    </source>
</evidence>
<dbReference type="PANTHER" id="PTHR42770:SF16">
    <property type="entry name" value="AMINO ACID PERMEASE"/>
    <property type="match status" value="1"/>
</dbReference>
<feature type="transmembrane region" description="Helical" evidence="6">
    <location>
        <begin position="406"/>
        <end position="425"/>
    </location>
</feature>
<evidence type="ECO:0000313" key="8">
    <source>
        <dbReference type="Proteomes" id="UP000659904"/>
    </source>
</evidence>
<feature type="transmembrane region" description="Helical" evidence="6">
    <location>
        <begin position="369"/>
        <end position="394"/>
    </location>
</feature>
<feature type="transmembrane region" description="Helical" evidence="6">
    <location>
        <begin position="293"/>
        <end position="315"/>
    </location>
</feature>
<feature type="transmembrane region" description="Helical" evidence="6">
    <location>
        <begin position="157"/>
        <end position="176"/>
    </location>
</feature>
<feature type="transmembrane region" description="Helical" evidence="6">
    <location>
        <begin position="336"/>
        <end position="357"/>
    </location>
</feature>
<feature type="transmembrane region" description="Helical" evidence="6">
    <location>
        <begin position="441"/>
        <end position="461"/>
    </location>
</feature>
<name>A0A8J3KII0_9ACTN</name>
<dbReference type="GO" id="GO:0005886">
    <property type="term" value="C:plasma membrane"/>
    <property type="evidence" value="ECO:0007669"/>
    <property type="project" value="UniProtKB-SubCell"/>
</dbReference>
<dbReference type="InterPro" id="IPR002293">
    <property type="entry name" value="AA/rel_permease1"/>
</dbReference>
<dbReference type="PANTHER" id="PTHR42770">
    <property type="entry name" value="AMINO ACID TRANSPORTER-RELATED"/>
    <property type="match status" value="1"/>
</dbReference>
<dbReference type="AlphaFoldDB" id="A0A8J3KII0"/>
<feature type="transmembrane region" description="Helical" evidence="6">
    <location>
        <begin position="131"/>
        <end position="150"/>
    </location>
</feature>
<evidence type="ECO:0000256" key="3">
    <source>
        <dbReference type="ARBA" id="ARBA00022692"/>
    </source>
</evidence>
<keyword evidence="4 6" id="KW-1133">Transmembrane helix</keyword>
<gene>
    <name evidence="7" type="ORF">Cci01nite_16230</name>
</gene>